<evidence type="ECO:0000313" key="2">
    <source>
        <dbReference type="EMBL" id="MBS3058923.1"/>
    </source>
</evidence>
<comment type="caution">
    <text evidence="1">The sequence shown here is derived from an EMBL/GenBank/DDBJ whole genome shotgun (WGS) entry which is preliminary data.</text>
</comment>
<evidence type="ECO:0000313" key="1">
    <source>
        <dbReference type="EMBL" id="HIH08410.1"/>
    </source>
</evidence>
<dbReference type="EMBL" id="DUFG01000017">
    <property type="protein sequence ID" value="HIH08410.1"/>
    <property type="molecule type" value="Genomic_DNA"/>
</dbReference>
<accession>A0A7J4IUA6</accession>
<reference evidence="2" key="3">
    <citation type="submission" date="2021-05" db="EMBL/GenBank/DDBJ databases">
        <title>Protein family content uncovers lineage relationships and bacterial pathway maintenance mechanisms in DPANN archaea.</title>
        <authorList>
            <person name="Castelle C.J."/>
            <person name="Meheust R."/>
            <person name="Jaffe A.L."/>
            <person name="Seitz K."/>
            <person name="Gong X."/>
            <person name="Baker B.J."/>
            <person name="Banfield J.F."/>
        </authorList>
    </citation>
    <scope>NUCLEOTIDE SEQUENCE</scope>
    <source>
        <strain evidence="2">RIFCSPHIGHO2_01_FULL_GW2011_AR10_43_9</strain>
    </source>
</reference>
<organism evidence="1 3">
    <name type="scientific">Candidatus Iainarchaeum sp</name>
    <dbReference type="NCBI Taxonomy" id="3101447"/>
    <lineage>
        <taxon>Archaea</taxon>
        <taxon>Candidatus Iainarchaeota</taxon>
        <taxon>Candidatus Iainarchaeia</taxon>
        <taxon>Candidatus Iainarchaeales</taxon>
        <taxon>Candidatus Iainarchaeaceae</taxon>
        <taxon>Candidatus Iainarchaeum</taxon>
    </lineage>
</organism>
<sequence>MASRIISSFSVFSKQFPELDSKGGKSERIEALKKYFSNGGVVSVETKGKSWPKLVYPPPSRIKSQVQQIAKLKAEFERKHRDWNRELNEAKIYGVKHNILKLSSPLYWKHLAKLASNSDYKKDAETVQLPAHLVADKRWKPMIQMFVENIEYRKNLVETVENSIVYRDDKRVGKYANEIVQFKTEITSKKLGSIKKKISALKENIDTFELMLKWAQER</sequence>
<gene>
    <name evidence="1" type="ORF">HA237_03500</name>
    <name evidence="2" type="ORF">J4224_00680</name>
</gene>
<dbReference type="Proteomes" id="UP000683213">
    <property type="component" value="Unassembled WGS sequence"/>
</dbReference>
<proteinExistence type="predicted"/>
<reference evidence="3" key="1">
    <citation type="journal article" date="2020" name="bioRxiv">
        <title>A rank-normalized archaeal taxonomy based on genome phylogeny resolves widespread incomplete and uneven classifications.</title>
        <authorList>
            <person name="Rinke C."/>
            <person name="Chuvochina M."/>
            <person name="Mussig A.J."/>
            <person name="Chaumeil P.-A."/>
            <person name="Waite D.W."/>
            <person name="Whitman W.B."/>
            <person name="Parks D.H."/>
            <person name="Hugenholtz P."/>
        </authorList>
    </citation>
    <scope>NUCLEOTIDE SEQUENCE [LARGE SCALE GENOMIC DNA]</scope>
</reference>
<dbReference type="EMBL" id="JAGVWF010000008">
    <property type="protein sequence ID" value="MBS3058923.1"/>
    <property type="molecule type" value="Genomic_DNA"/>
</dbReference>
<dbReference type="AlphaFoldDB" id="A0A7J4IUA6"/>
<protein>
    <submittedName>
        <fullName evidence="1">Uncharacterized protein</fullName>
    </submittedName>
</protein>
<reference evidence="2" key="2">
    <citation type="submission" date="2021-03" db="EMBL/GenBank/DDBJ databases">
        <authorList>
            <person name="Jaffe A."/>
        </authorList>
    </citation>
    <scope>NUCLEOTIDE SEQUENCE</scope>
    <source>
        <strain evidence="2">RIFCSPHIGHO2_01_FULL_GW2011_AR10_43_9</strain>
    </source>
</reference>
<evidence type="ECO:0000313" key="3">
    <source>
        <dbReference type="Proteomes" id="UP000577419"/>
    </source>
</evidence>
<name>A0A7J4IUA6_9ARCH</name>
<dbReference type="Proteomes" id="UP000577419">
    <property type="component" value="Unassembled WGS sequence"/>
</dbReference>